<keyword evidence="3" id="KW-1185">Reference proteome</keyword>
<sequence>MLKTRVRASALVLLLASSGAGASSVPDYPFVHVTGNSFQAVVPDLASLDFEIVAPDADPAAARAVIEARVGEVRDLARQLGIEADDVVVREVRQGIRKEEKGANGGPLYELRCDVHINVRNVANWAALAGGLLGKPNLDGFASAFDRTDMDTIHDELVTRAIQDARRQAEVMAAAGGRRVGGLMGATPEALKNLSTAMGLERSDFRRDRGTDRARAQDVDREQLLAVPALKLRQPVDVIFRLENLPKRTR</sequence>
<dbReference type="AlphaFoldDB" id="A0A7X3K716"/>
<dbReference type="InterPro" id="IPR007497">
    <property type="entry name" value="SIMPL/DUF541"/>
</dbReference>
<evidence type="ECO:0000313" key="2">
    <source>
        <dbReference type="EMBL" id="MVW59446.1"/>
    </source>
</evidence>
<dbReference type="EMBL" id="WSES01000002">
    <property type="protein sequence ID" value="MVW59446.1"/>
    <property type="molecule type" value="Genomic_DNA"/>
</dbReference>
<name>A0A7X3K716_9BURK</name>
<proteinExistence type="predicted"/>
<dbReference type="Gene3D" id="3.30.110.170">
    <property type="entry name" value="Protein of unknown function (DUF541), domain 1"/>
    <property type="match status" value="1"/>
</dbReference>
<protein>
    <submittedName>
        <fullName evidence="2">DUF541 domain-containing protein</fullName>
    </submittedName>
</protein>
<organism evidence="2 3">
    <name type="scientific">Massilia cellulosiltytica</name>
    <dbReference type="NCBI Taxonomy" id="2683234"/>
    <lineage>
        <taxon>Bacteria</taxon>
        <taxon>Pseudomonadati</taxon>
        <taxon>Pseudomonadota</taxon>
        <taxon>Betaproteobacteria</taxon>
        <taxon>Burkholderiales</taxon>
        <taxon>Oxalobacteraceae</taxon>
        <taxon>Telluria group</taxon>
        <taxon>Massilia</taxon>
    </lineage>
</organism>
<dbReference type="PANTHER" id="PTHR34387">
    <property type="entry name" value="SLR1258 PROTEIN"/>
    <property type="match status" value="1"/>
</dbReference>
<dbReference type="Proteomes" id="UP000443353">
    <property type="component" value="Unassembled WGS sequence"/>
</dbReference>
<accession>A0A7X3K716</accession>
<reference evidence="2 3" key="1">
    <citation type="submission" date="2019-12" db="EMBL/GenBank/DDBJ databases">
        <authorList>
            <person name="Li C."/>
            <person name="Zhao J."/>
        </authorList>
    </citation>
    <scope>NUCLEOTIDE SEQUENCE [LARGE SCALE GENOMIC DNA]</scope>
    <source>
        <strain evidence="2 3">NEAU-DD11</strain>
    </source>
</reference>
<dbReference type="Pfam" id="PF04402">
    <property type="entry name" value="SIMPL"/>
    <property type="match status" value="1"/>
</dbReference>
<gene>
    <name evidence="2" type="ORF">GPY61_05850</name>
</gene>
<evidence type="ECO:0000256" key="1">
    <source>
        <dbReference type="SAM" id="SignalP"/>
    </source>
</evidence>
<keyword evidence="1" id="KW-0732">Signal</keyword>
<dbReference type="RefSeq" id="WP_056135392.1">
    <property type="nucleotide sequence ID" value="NZ_WSES01000002.1"/>
</dbReference>
<evidence type="ECO:0000313" key="3">
    <source>
        <dbReference type="Proteomes" id="UP000443353"/>
    </source>
</evidence>
<comment type="caution">
    <text evidence="2">The sequence shown here is derived from an EMBL/GenBank/DDBJ whole genome shotgun (WGS) entry which is preliminary data.</text>
</comment>
<dbReference type="PANTHER" id="PTHR34387:SF2">
    <property type="entry name" value="SLR1258 PROTEIN"/>
    <property type="match status" value="1"/>
</dbReference>
<dbReference type="GO" id="GO:0006974">
    <property type="term" value="P:DNA damage response"/>
    <property type="evidence" value="ECO:0007669"/>
    <property type="project" value="TreeGrafter"/>
</dbReference>
<feature type="signal peptide" evidence="1">
    <location>
        <begin position="1"/>
        <end position="22"/>
    </location>
</feature>
<dbReference type="InterPro" id="IPR052022">
    <property type="entry name" value="26kDa_periplasmic_antigen"/>
</dbReference>
<feature type="chain" id="PRO_5031247756" evidence="1">
    <location>
        <begin position="23"/>
        <end position="250"/>
    </location>
</feature>